<dbReference type="GO" id="GO:0009507">
    <property type="term" value="C:chloroplast"/>
    <property type="evidence" value="ECO:0007669"/>
    <property type="project" value="UniProtKB-SubCell"/>
</dbReference>
<comment type="similarity">
    <text evidence="2 11">Belongs to the acyl-ACP thioesterase family.</text>
</comment>
<comment type="function">
    <text evidence="11">Plays an essential role in chain termination during de novo fatty acid synthesis.</text>
</comment>
<evidence type="ECO:0000256" key="3">
    <source>
        <dbReference type="ARBA" id="ARBA00022516"/>
    </source>
</evidence>
<evidence type="ECO:0000256" key="10">
    <source>
        <dbReference type="ARBA" id="ARBA00023160"/>
    </source>
</evidence>
<keyword evidence="8" id="KW-0809">Transit peptide</keyword>
<evidence type="ECO:0000256" key="6">
    <source>
        <dbReference type="ARBA" id="ARBA00022801"/>
    </source>
</evidence>
<evidence type="ECO:0000259" key="12">
    <source>
        <dbReference type="Pfam" id="PF01643"/>
    </source>
</evidence>
<dbReference type="EMBL" id="GL377642">
    <property type="protein sequence ID" value="EFJ12056.1"/>
    <property type="molecule type" value="Genomic_DNA"/>
</dbReference>
<dbReference type="EC" id="3.1.2.-" evidence="11"/>
<keyword evidence="5 11" id="KW-0934">Plastid</keyword>
<dbReference type="InterPro" id="IPR045023">
    <property type="entry name" value="FATA/B"/>
</dbReference>
<evidence type="ECO:0000256" key="8">
    <source>
        <dbReference type="ARBA" id="ARBA00022946"/>
    </source>
</evidence>
<gene>
    <name evidence="14" type="ORF">SELMODRAFT_425816</name>
</gene>
<keyword evidence="10 11" id="KW-0275">Fatty acid biosynthesis</keyword>
<protein>
    <recommendedName>
        <fullName evidence="11">Acyl-[acyl-carrier-protein] hydrolase</fullName>
        <ecNumber evidence="11">3.1.2.-</ecNumber>
    </recommendedName>
</protein>
<evidence type="ECO:0000256" key="9">
    <source>
        <dbReference type="ARBA" id="ARBA00023098"/>
    </source>
</evidence>
<evidence type="ECO:0000256" key="7">
    <source>
        <dbReference type="ARBA" id="ARBA00022832"/>
    </source>
</evidence>
<organism evidence="15">
    <name type="scientific">Selaginella moellendorffii</name>
    <name type="common">Spikemoss</name>
    <dbReference type="NCBI Taxonomy" id="88036"/>
    <lineage>
        <taxon>Eukaryota</taxon>
        <taxon>Viridiplantae</taxon>
        <taxon>Streptophyta</taxon>
        <taxon>Embryophyta</taxon>
        <taxon>Tracheophyta</taxon>
        <taxon>Lycopodiopsida</taxon>
        <taxon>Selaginellales</taxon>
        <taxon>Selaginellaceae</taxon>
        <taxon>Selaginella</taxon>
    </lineage>
</organism>
<keyword evidence="7 11" id="KW-0276">Fatty acid metabolism</keyword>
<evidence type="ECO:0000313" key="15">
    <source>
        <dbReference type="Proteomes" id="UP000001514"/>
    </source>
</evidence>
<evidence type="ECO:0000256" key="5">
    <source>
        <dbReference type="ARBA" id="ARBA00022640"/>
    </source>
</evidence>
<dbReference type="Pfam" id="PF20791">
    <property type="entry name" value="Acyl-ACP_TE_C"/>
    <property type="match status" value="1"/>
</dbReference>
<proteinExistence type="inferred from homology"/>
<feature type="domain" description="Acyl-ACP thioesterase-like C-terminal" evidence="13">
    <location>
        <begin position="207"/>
        <end position="305"/>
    </location>
</feature>
<dbReference type="InterPro" id="IPR049427">
    <property type="entry name" value="Acyl-ACP_TE_C"/>
</dbReference>
<keyword evidence="4 11" id="KW-0150">Chloroplast</keyword>
<name>D8SUD9_SELML</name>
<dbReference type="OMA" id="ERHIFCE"/>
<evidence type="ECO:0000256" key="2">
    <source>
        <dbReference type="ARBA" id="ARBA00006500"/>
    </source>
</evidence>
<evidence type="ECO:0000256" key="4">
    <source>
        <dbReference type="ARBA" id="ARBA00022528"/>
    </source>
</evidence>
<dbReference type="Proteomes" id="UP000001514">
    <property type="component" value="Unassembled WGS sequence"/>
</dbReference>
<dbReference type="AlphaFoldDB" id="D8SUD9"/>
<evidence type="ECO:0000259" key="13">
    <source>
        <dbReference type="Pfam" id="PF20791"/>
    </source>
</evidence>
<comment type="subcellular location">
    <subcellularLocation>
        <location evidence="1 11">Plastid</location>
        <location evidence="1 11">Chloroplast</location>
    </subcellularLocation>
</comment>
<dbReference type="GO" id="GO:0000036">
    <property type="term" value="F:acyl carrier activity"/>
    <property type="evidence" value="ECO:0000318"/>
    <property type="project" value="GO_Central"/>
</dbReference>
<dbReference type="Gene3D" id="3.10.129.10">
    <property type="entry name" value="Hotdog Thioesterase"/>
    <property type="match status" value="1"/>
</dbReference>
<keyword evidence="6 11" id="KW-0378">Hydrolase</keyword>
<evidence type="ECO:0000256" key="1">
    <source>
        <dbReference type="ARBA" id="ARBA00004229"/>
    </source>
</evidence>
<evidence type="ECO:0000313" key="14">
    <source>
        <dbReference type="EMBL" id="EFJ12056.1"/>
    </source>
</evidence>
<dbReference type="STRING" id="88036.D8SUD9"/>
<dbReference type="CDD" id="cd00586">
    <property type="entry name" value="4HBT"/>
    <property type="match status" value="2"/>
</dbReference>
<keyword evidence="15" id="KW-1185">Reference proteome</keyword>
<dbReference type="SUPFAM" id="SSF54637">
    <property type="entry name" value="Thioesterase/thiol ester dehydrase-isomerase"/>
    <property type="match status" value="2"/>
</dbReference>
<dbReference type="PANTHER" id="PTHR31727">
    <property type="entry name" value="OLEOYL-ACYL CARRIER PROTEIN THIOESTERASE 1, CHLOROPLASTIC"/>
    <property type="match status" value="1"/>
</dbReference>
<keyword evidence="3 11" id="KW-0444">Lipid biosynthesis</keyword>
<dbReference type="Pfam" id="PF01643">
    <property type="entry name" value="Acyl-ACP_TE"/>
    <property type="match status" value="1"/>
</dbReference>
<feature type="domain" description="Acyl-ACP thioesterase N-terminal hotdog" evidence="12">
    <location>
        <begin position="45"/>
        <end position="178"/>
    </location>
</feature>
<evidence type="ECO:0000256" key="11">
    <source>
        <dbReference type="RuleBase" id="RU363096"/>
    </source>
</evidence>
<sequence>MASSTPEEISSVKNSITSKGLNRALKVLSALASSLKDRSPSRTKKQCFTIRSYEVGANKTATVETMMSLLQEFAVNHMSRTDGFSKDGIWTSPSMRRNSVTWVVAFIHLKIDTYPSWNDIVEIETWTRALGDRLGMHGDWLIKDQNTRSILARATSTWLMINTETRRFSKIPYEVWNEIMPFFNEESRALGEDGDPLDDIEEIVASQAEYVRSDLRAHHNDLDMNQHVNNSRYFRWLLEAVPPSVLKSHELARVTLEFKRECREAQPVRSLCRLKSQTPTGVEFVHRLLLQDRGSEVLRGQTLWRATNKAKI</sequence>
<dbReference type="HOGENOM" id="CLU_045466_1_2_1"/>
<dbReference type="Gramene" id="EFJ12056">
    <property type="protein sequence ID" value="EFJ12056"/>
    <property type="gene ID" value="SELMODRAFT_425816"/>
</dbReference>
<dbReference type="InterPro" id="IPR029069">
    <property type="entry name" value="HotDog_dom_sf"/>
</dbReference>
<dbReference type="InterPro" id="IPR002864">
    <property type="entry name" value="Acyl-ACP_thioesterase_NHD"/>
</dbReference>
<dbReference type="KEGG" id="smo:SELMODRAFT_425816"/>
<dbReference type="GO" id="GO:0016297">
    <property type="term" value="F:fatty acyl-[ACP] hydrolase activity"/>
    <property type="evidence" value="ECO:0000318"/>
    <property type="project" value="GO_Central"/>
</dbReference>
<accession>D8SUD9</accession>
<dbReference type="InParanoid" id="D8SUD9"/>
<keyword evidence="9 11" id="KW-0443">Lipid metabolism</keyword>
<dbReference type="PANTHER" id="PTHR31727:SF5">
    <property type="entry name" value="ACYL-[ACYL-CARRIER-PROTEIN] HYDROLASE"/>
    <property type="match status" value="1"/>
</dbReference>
<reference evidence="14 15" key="1">
    <citation type="journal article" date="2011" name="Science">
        <title>The Selaginella genome identifies genetic changes associated with the evolution of vascular plants.</title>
        <authorList>
            <person name="Banks J.A."/>
            <person name="Nishiyama T."/>
            <person name="Hasebe M."/>
            <person name="Bowman J.L."/>
            <person name="Gribskov M."/>
            <person name="dePamphilis C."/>
            <person name="Albert V.A."/>
            <person name="Aono N."/>
            <person name="Aoyama T."/>
            <person name="Ambrose B.A."/>
            <person name="Ashton N.W."/>
            <person name="Axtell M.J."/>
            <person name="Barker E."/>
            <person name="Barker M.S."/>
            <person name="Bennetzen J.L."/>
            <person name="Bonawitz N.D."/>
            <person name="Chapple C."/>
            <person name="Cheng C."/>
            <person name="Correa L.G."/>
            <person name="Dacre M."/>
            <person name="DeBarry J."/>
            <person name="Dreyer I."/>
            <person name="Elias M."/>
            <person name="Engstrom E.M."/>
            <person name="Estelle M."/>
            <person name="Feng L."/>
            <person name="Finet C."/>
            <person name="Floyd S.K."/>
            <person name="Frommer W.B."/>
            <person name="Fujita T."/>
            <person name="Gramzow L."/>
            <person name="Gutensohn M."/>
            <person name="Harholt J."/>
            <person name="Hattori M."/>
            <person name="Heyl A."/>
            <person name="Hirai T."/>
            <person name="Hiwatashi Y."/>
            <person name="Ishikawa M."/>
            <person name="Iwata M."/>
            <person name="Karol K.G."/>
            <person name="Koehler B."/>
            <person name="Kolukisaoglu U."/>
            <person name="Kubo M."/>
            <person name="Kurata T."/>
            <person name="Lalonde S."/>
            <person name="Li K."/>
            <person name="Li Y."/>
            <person name="Litt A."/>
            <person name="Lyons E."/>
            <person name="Manning G."/>
            <person name="Maruyama T."/>
            <person name="Michael T.P."/>
            <person name="Mikami K."/>
            <person name="Miyazaki S."/>
            <person name="Morinaga S."/>
            <person name="Murata T."/>
            <person name="Mueller-Roeber B."/>
            <person name="Nelson D.R."/>
            <person name="Obara M."/>
            <person name="Oguri Y."/>
            <person name="Olmstead R.G."/>
            <person name="Onodera N."/>
            <person name="Petersen B.L."/>
            <person name="Pils B."/>
            <person name="Prigge M."/>
            <person name="Rensing S.A."/>
            <person name="Riano-Pachon D.M."/>
            <person name="Roberts A.W."/>
            <person name="Sato Y."/>
            <person name="Scheller H.V."/>
            <person name="Schulz B."/>
            <person name="Schulz C."/>
            <person name="Shakirov E.V."/>
            <person name="Shibagaki N."/>
            <person name="Shinohara N."/>
            <person name="Shippen D.E."/>
            <person name="Soerensen I."/>
            <person name="Sotooka R."/>
            <person name="Sugimoto N."/>
            <person name="Sugita M."/>
            <person name="Sumikawa N."/>
            <person name="Tanurdzic M."/>
            <person name="Theissen G."/>
            <person name="Ulvskov P."/>
            <person name="Wakazuki S."/>
            <person name="Weng J.K."/>
            <person name="Willats W.W."/>
            <person name="Wipf D."/>
            <person name="Wolf P.G."/>
            <person name="Yang L."/>
            <person name="Zimmer A.D."/>
            <person name="Zhu Q."/>
            <person name="Mitros T."/>
            <person name="Hellsten U."/>
            <person name="Loque D."/>
            <person name="Otillar R."/>
            <person name="Salamov A."/>
            <person name="Schmutz J."/>
            <person name="Shapiro H."/>
            <person name="Lindquist E."/>
            <person name="Lucas S."/>
            <person name="Rokhsar D."/>
            <person name="Grigoriev I.V."/>
        </authorList>
    </citation>
    <scope>NUCLEOTIDE SEQUENCE [LARGE SCALE GENOMIC DNA]</scope>
</reference>